<feature type="non-terminal residue" evidence="1">
    <location>
        <position position="19"/>
    </location>
</feature>
<gene>
    <name evidence="1" type="ORF">Golax_021953</name>
</gene>
<reference evidence="1 2" key="1">
    <citation type="journal article" date="2019" name="Genome Biol. Evol.">
        <title>Insights into the evolution of the New World diploid cottons (Gossypium, subgenus Houzingenia) based on genome sequencing.</title>
        <authorList>
            <person name="Grover C.E."/>
            <person name="Arick M.A. 2nd"/>
            <person name="Thrash A."/>
            <person name="Conover J.L."/>
            <person name="Sanders W.S."/>
            <person name="Peterson D.G."/>
            <person name="Frelichowski J.E."/>
            <person name="Scheffler J.A."/>
            <person name="Scheffler B.E."/>
            <person name="Wendel J.F."/>
        </authorList>
    </citation>
    <scope>NUCLEOTIDE SEQUENCE [LARGE SCALE GENOMIC DNA]</scope>
    <source>
        <strain evidence="1">4</strain>
        <tissue evidence="1">Leaf</tissue>
    </source>
</reference>
<evidence type="ECO:0000313" key="2">
    <source>
        <dbReference type="Proteomes" id="UP000593574"/>
    </source>
</evidence>
<dbReference type="AlphaFoldDB" id="A0A7J9AN40"/>
<accession>A0A7J9AN40</accession>
<evidence type="ECO:0000313" key="1">
    <source>
        <dbReference type="EMBL" id="MBA0725360.1"/>
    </source>
</evidence>
<name>A0A7J9AN40_9ROSI</name>
<sequence length="19" mass="1931">MRVVATGDKACAPSSSTLH</sequence>
<protein>
    <submittedName>
        <fullName evidence="1">Uncharacterized protein</fullName>
    </submittedName>
</protein>
<keyword evidence="2" id="KW-1185">Reference proteome</keyword>
<comment type="caution">
    <text evidence="1">The sequence shown here is derived from an EMBL/GenBank/DDBJ whole genome shotgun (WGS) entry which is preliminary data.</text>
</comment>
<organism evidence="1 2">
    <name type="scientific">Gossypium laxum</name>
    <dbReference type="NCBI Taxonomy" id="34288"/>
    <lineage>
        <taxon>Eukaryota</taxon>
        <taxon>Viridiplantae</taxon>
        <taxon>Streptophyta</taxon>
        <taxon>Embryophyta</taxon>
        <taxon>Tracheophyta</taxon>
        <taxon>Spermatophyta</taxon>
        <taxon>Magnoliopsida</taxon>
        <taxon>eudicotyledons</taxon>
        <taxon>Gunneridae</taxon>
        <taxon>Pentapetalae</taxon>
        <taxon>rosids</taxon>
        <taxon>malvids</taxon>
        <taxon>Malvales</taxon>
        <taxon>Malvaceae</taxon>
        <taxon>Malvoideae</taxon>
        <taxon>Gossypium</taxon>
    </lineage>
</organism>
<dbReference type="Proteomes" id="UP000593574">
    <property type="component" value="Unassembled WGS sequence"/>
</dbReference>
<proteinExistence type="predicted"/>
<dbReference type="EMBL" id="JABEZV010000011">
    <property type="protein sequence ID" value="MBA0725360.1"/>
    <property type="molecule type" value="Genomic_DNA"/>
</dbReference>